<proteinExistence type="predicted"/>
<gene>
    <name evidence="1" type="ORF">PHYEVI_LOCUS2645</name>
</gene>
<dbReference type="Proteomes" id="UP001153712">
    <property type="component" value="Chromosome 12"/>
</dbReference>
<sequence>MVLGQFLTTYRKDFLWPYVTTLGFKPKMDDGQYRKCICDDEGQQHVTGPDAFKSGEWSRLGPMGPLLEPRIIGAKTGAAPESEVSKYNQPNVFMRKLQEKYPYIYECLKTAPPDDIISKINMDRLSTTYQIDYCHKEEYPPSPYDLMVAAAAVEALPPCPEPVKIPGDVCRPGGKVSARKDSSFTANVSFEKKGTTDQPLGSCKGGVFSVTPNNTEYQDTYSRAGNLIIRDGIHDPERRNVLK</sequence>
<reference evidence="1" key="1">
    <citation type="submission" date="2022-01" db="EMBL/GenBank/DDBJ databases">
        <authorList>
            <person name="King R."/>
        </authorList>
    </citation>
    <scope>NUCLEOTIDE SEQUENCE</scope>
</reference>
<evidence type="ECO:0000313" key="2">
    <source>
        <dbReference type="Proteomes" id="UP001153712"/>
    </source>
</evidence>
<protein>
    <submittedName>
        <fullName evidence="1">Uncharacterized protein</fullName>
    </submittedName>
</protein>
<dbReference type="OrthoDB" id="686784at2759"/>
<keyword evidence="2" id="KW-1185">Reference proteome</keyword>
<evidence type="ECO:0000313" key="1">
    <source>
        <dbReference type="EMBL" id="CAG9856219.1"/>
    </source>
</evidence>
<dbReference type="EMBL" id="OU900105">
    <property type="protein sequence ID" value="CAG9856219.1"/>
    <property type="molecule type" value="Genomic_DNA"/>
</dbReference>
<dbReference type="AlphaFoldDB" id="A0A9N9TIS8"/>
<accession>A0A9N9TIS8</accession>
<name>A0A9N9TIS8_PHYSR</name>
<organism evidence="1 2">
    <name type="scientific">Phyllotreta striolata</name>
    <name type="common">Striped flea beetle</name>
    <name type="synonym">Crioceris striolata</name>
    <dbReference type="NCBI Taxonomy" id="444603"/>
    <lineage>
        <taxon>Eukaryota</taxon>
        <taxon>Metazoa</taxon>
        <taxon>Ecdysozoa</taxon>
        <taxon>Arthropoda</taxon>
        <taxon>Hexapoda</taxon>
        <taxon>Insecta</taxon>
        <taxon>Pterygota</taxon>
        <taxon>Neoptera</taxon>
        <taxon>Endopterygota</taxon>
        <taxon>Coleoptera</taxon>
        <taxon>Polyphaga</taxon>
        <taxon>Cucujiformia</taxon>
        <taxon>Chrysomeloidea</taxon>
        <taxon>Chrysomelidae</taxon>
        <taxon>Galerucinae</taxon>
        <taxon>Alticini</taxon>
        <taxon>Phyllotreta</taxon>
    </lineage>
</organism>